<feature type="compositionally biased region" description="Basic and acidic residues" evidence="1">
    <location>
        <begin position="46"/>
        <end position="56"/>
    </location>
</feature>
<name>A0A6P9FBL6_ZALCA</name>
<dbReference type="KEGG" id="zca:118356974"/>
<feature type="compositionally biased region" description="Basic and acidic residues" evidence="1">
    <location>
        <begin position="232"/>
        <end position="245"/>
    </location>
</feature>
<evidence type="ECO:0000256" key="1">
    <source>
        <dbReference type="SAM" id="MobiDB-lite"/>
    </source>
</evidence>
<dbReference type="RefSeq" id="XP_035583434.1">
    <property type="nucleotide sequence ID" value="XM_035727541.1"/>
</dbReference>
<proteinExistence type="predicted"/>
<reference evidence="3" key="1">
    <citation type="submission" date="2025-08" db="UniProtKB">
        <authorList>
            <consortium name="RefSeq"/>
        </authorList>
    </citation>
    <scope>IDENTIFICATION</scope>
    <source>
        <tissue evidence="3">Blood</tissue>
    </source>
</reference>
<dbReference type="GeneID" id="118356974"/>
<sequence>MFMCCLPRSRGCRRKKGSPADAVPRWGFHVRTPHRLWPFGRKDRKKATEDMERRLLDTPSVSSTEGVTPQGSPGADAGDCRGRPPTQPRPLSQVVVHRSVVQEPEPTEAKAEAAPPSEDLELAPTPSAALGGGVVPTATSGAHQEPAGLPEPHPEPTALQGELLVPSPDPDASPECFIPLVPLPDPDASSELACIFLCWVSSEQSVRPDCTHVTGMEARVQKVQTTCSQSQRVEHGSRMVREQRKTWAQGD</sequence>
<organism evidence="2 3">
    <name type="scientific">Zalophus californianus</name>
    <name type="common">California sealion</name>
    <dbReference type="NCBI Taxonomy" id="9704"/>
    <lineage>
        <taxon>Eukaryota</taxon>
        <taxon>Metazoa</taxon>
        <taxon>Chordata</taxon>
        <taxon>Craniata</taxon>
        <taxon>Vertebrata</taxon>
        <taxon>Euteleostomi</taxon>
        <taxon>Mammalia</taxon>
        <taxon>Eutheria</taxon>
        <taxon>Laurasiatheria</taxon>
        <taxon>Carnivora</taxon>
        <taxon>Caniformia</taxon>
        <taxon>Pinnipedia</taxon>
        <taxon>Otariidae</taxon>
        <taxon>Zalophus</taxon>
    </lineage>
</organism>
<evidence type="ECO:0000313" key="3">
    <source>
        <dbReference type="RefSeq" id="XP_035583434.1"/>
    </source>
</evidence>
<keyword evidence="2" id="KW-1185">Reference proteome</keyword>
<dbReference type="AlphaFoldDB" id="A0A6P9FBL6"/>
<protein>
    <submittedName>
        <fullName evidence="3">Vegetative cell wall protein gp1-like</fullName>
    </submittedName>
</protein>
<dbReference type="Proteomes" id="UP000515165">
    <property type="component" value="Chromosome 5"/>
</dbReference>
<dbReference type="OrthoDB" id="9752974at2759"/>
<gene>
    <name evidence="3" type="primary">LOC118356974</name>
</gene>
<evidence type="ECO:0000313" key="2">
    <source>
        <dbReference type="Proteomes" id="UP000515165"/>
    </source>
</evidence>
<feature type="compositionally biased region" description="Polar residues" evidence="1">
    <location>
        <begin position="59"/>
        <end position="71"/>
    </location>
</feature>
<feature type="region of interest" description="Disordered" evidence="1">
    <location>
        <begin position="41"/>
        <end position="156"/>
    </location>
</feature>
<accession>A0A6P9FBL6</accession>
<feature type="region of interest" description="Disordered" evidence="1">
    <location>
        <begin position="228"/>
        <end position="251"/>
    </location>
</feature>